<evidence type="ECO:0000256" key="10">
    <source>
        <dbReference type="HAMAP-Rule" id="MF_00230"/>
    </source>
</evidence>
<comment type="pathway">
    <text evidence="1 10">Nucleoside biosynthesis; alpha-ribazole biosynthesis; alpha-ribazole from 5,6-dimethylbenzimidazole: step 1/2.</text>
</comment>
<dbReference type="Pfam" id="PF02277">
    <property type="entry name" value="DBI_PRT"/>
    <property type="match status" value="1"/>
</dbReference>
<evidence type="ECO:0000256" key="7">
    <source>
        <dbReference type="ARBA" id="ARBA00022679"/>
    </source>
</evidence>
<dbReference type="EMBL" id="BMWX01000004">
    <property type="protein sequence ID" value="GGZ31223.1"/>
    <property type="molecule type" value="Genomic_DNA"/>
</dbReference>
<dbReference type="Gene3D" id="3.40.50.10210">
    <property type="match status" value="1"/>
</dbReference>
<dbReference type="AlphaFoldDB" id="A0A918Q491"/>
<accession>A0A918Q491</accession>
<name>A0A918Q491_9BACT</name>
<dbReference type="Proteomes" id="UP000619457">
    <property type="component" value="Unassembled WGS sequence"/>
</dbReference>
<keyword evidence="5 10" id="KW-0169">Cobalamin biosynthesis</keyword>
<dbReference type="PANTHER" id="PTHR43463:SF1">
    <property type="entry name" value="NICOTINATE-NUCLEOTIDE--DIMETHYLBENZIMIDAZOLE PHOSPHORIBOSYLTRANSFERASE"/>
    <property type="match status" value="1"/>
</dbReference>
<comment type="caution">
    <text evidence="11">The sequence shown here is derived from an EMBL/GenBank/DDBJ whole genome shotgun (WGS) entry which is preliminary data.</text>
</comment>
<dbReference type="GO" id="GO:0008939">
    <property type="term" value="F:nicotinate-nucleotide-dimethylbenzimidazole phosphoribosyltransferase activity"/>
    <property type="evidence" value="ECO:0007669"/>
    <property type="project" value="UniProtKB-UniRule"/>
</dbReference>
<dbReference type="GO" id="GO:0009236">
    <property type="term" value="P:cobalamin biosynthetic process"/>
    <property type="evidence" value="ECO:0007669"/>
    <property type="project" value="UniProtKB-UniRule"/>
</dbReference>
<comment type="catalytic activity">
    <reaction evidence="9 10">
        <text>5,6-dimethylbenzimidazole + nicotinate beta-D-ribonucleotide = alpha-ribazole 5'-phosphate + nicotinate + H(+)</text>
        <dbReference type="Rhea" id="RHEA:11196"/>
        <dbReference type="ChEBI" id="CHEBI:15378"/>
        <dbReference type="ChEBI" id="CHEBI:15890"/>
        <dbReference type="ChEBI" id="CHEBI:32544"/>
        <dbReference type="ChEBI" id="CHEBI:57502"/>
        <dbReference type="ChEBI" id="CHEBI:57918"/>
        <dbReference type="EC" id="2.4.2.21"/>
    </reaction>
</comment>
<dbReference type="Gene3D" id="1.10.1610.10">
    <property type="match status" value="1"/>
</dbReference>
<dbReference type="InterPro" id="IPR003200">
    <property type="entry name" value="Nict_dMeBzImd_PRibTrfase"/>
</dbReference>
<reference evidence="11" key="2">
    <citation type="submission" date="2020-09" db="EMBL/GenBank/DDBJ databases">
        <authorList>
            <person name="Sun Q."/>
            <person name="Kim S."/>
        </authorList>
    </citation>
    <scope>NUCLEOTIDE SEQUENCE</scope>
    <source>
        <strain evidence="11">KCTC 12368</strain>
    </source>
</reference>
<dbReference type="FunFam" id="3.40.50.10210:FF:000001">
    <property type="entry name" value="Nicotinate-nucleotide--dimethylbenzimidazole phosphoribosyltransferase"/>
    <property type="match status" value="1"/>
</dbReference>
<evidence type="ECO:0000256" key="4">
    <source>
        <dbReference type="ARBA" id="ARBA00015486"/>
    </source>
</evidence>
<organism evidence="11 12">
    <name type="scientific">Echinicola pacifica</name>
    <dbReference type="NCBI Taxonomy" id="346377"/>
    <lineage>
        <taxon>Bacteria</taxon>
        <taxon>Pseudomonadati</taxon>
        <taxon>Bacteroidota</taxon>
        <taxon>Cytophagia</taxon>
        <taxon>Cytophagales</taxon>
        <taxon>Cyclobacteriaceae</taxon>
        <taxon>Echinicola</taxon>
    </lineage>
</organism>
<dbReference type="EC" id="2.4.2.21" evidence="3 10"/>
<evidence type="ECO:0000256" key="5">
    <source>
        <dbReference type="ARBA" id="ARBA00022573"/>
    </source>
</evidence>
<dbReference type="CDD" id="cd02439">
    <property type="entry name" value="DMB-PRT_CobT"/>
    <property type="match status" value="1"/>
</dbReference>
<dbReference type="InterPro" id="IPR036087">
    <property type="entry name" value="Nict_dMeBzImd_PRibTrfase_sf"/>
</dbReference>
<evidence type="ECO:0000256" key="8">
    <source>
        <dbReference type="ARBA" id="ARBA00030686"/>
    </source>
</evidence>
<dbReference type="InterPro" id="IPR023195">
    <property type="entry name" value="Nict_dMeBzImd_PRibTrfase_N"/>
</dbReference>
<dbReference type="NCBIfam" id="TIGR03160">
    <property type="entry name" value="cobT_DBIPRT"/>
    <property type="match status" value="1"/>
</dbReference>
<dbReference type="SUPFAM" id="SSF52733">
    <property type="entry name" value="Nicotinate mononucleotide:5,6-dimethylbenzimidazole phosphoribosyltransferase (CobT)"/>
    <property type="match status" value="1"/>
</dbReference>
<keyword evidence="7 10" id="KW-0808">Transferase</keyword>
<evidence type="ECO:0000313" key="12">
    <source>
        <dbReference type="Proteomes" id="UP000619457"/>
    </source>
</evidence>
<dbReference type="PANTHER" id="PTHR43463">
    <property type="entry name" value="NICOTINATE-NUCLEOTIDE--DIMETHYLBENZIMIDAZOLE PHOSPHORIBOSYLTRANSFERASE"/>
    <property type="match status" value="1"/>
</dbReference>
<reference evidence="11" key="1">
    <citation type="journal article" date="2014" name="Int. J. Syst. Evol. Microbiol.">
        <title>Complete genome sequence of Corynebacterium casei LMG S-19264T (=DSM 44701T), isolated from a smear-ripened cheese.</title>
        <authorList>
            <consortium name="US DOE Joint Genome Institute (JGI-PGF)"/>
            <person name="Walter F."/>
            <person name="Albersmeier A."/>
            <person name="Kalinowski J."/>
            <person name="Ruckert C."/>
        </authorList>
    </citation>
    <scope>NUCLEOTIDE SEQUENCE</scope>
    <source>
        <strain evidence="11">KCTC 12368</strain>
    </source>
</reference>
<evidence type="ECO:0000256" key="3">
    <source>
        <dbReference type="ARBA" id="ARBA00011991"/>
    </source>
</evidence>
<protein>
    <recommendedName>
        <fullName evidence="4 10">Nicotinate-nucleotide--dimethylbenzimidazole phosphoribosyltransferase</fullName>
        <shortName evidence="10">NN:DBI PRT</shortName>
        <ecNumber evidence="3 10">2.4.2.21</ecNumber>
    </recommendedName>
    <alternativeName>
        <fullName evidence="8 10">N(1)-alpha-phosphoribosyltransferase</fullName>
    </alternativeName>
</protein>
<proteinExistence type="inferred from homology"/>
<sequence>MIHFNIPAIDQALLPALQAKVDSKTKPLGSLGKLEEIAIQLGLIQQRLQPRLQSPHLLVFAGDHGIAKEGIVNPYPQEVTLQMVHNFLQGGAAVNVFARQHNIQMKVVDAGVNGNLQPHQDLISAKIAYGTKNYREEDAMSLEDCHRAIAKGAEIVEMISQNGCNIIGFGEMGIGNTSSSALLMHYITDIPLEKCIGKGTSTSDSQYKTKVNHLKKVLFNLNGIDLKDYYLLLSKIGGFEIAQMCGGMLRAAELGMTIMVDGFISSIAALIASKLHPTLLKYCIFVHCSEEKGHQALLEYMGVQALLSLNMRLGEGSGIAVCYPIIDSACRFLNEMASFEDAGVSDTH</sequence>
<evidence type="ECO:0000313" key="11">
    <source>
        <dbReference type="EMBL" id="GGZ31223.1"/>
    </source>
</evidence>
<evidence type="ECO:0000256" key="2">
    <source>
        <dbReference type="ARBA" id="ARBA00007110"/>
    </source>
</evidence>
<dbReference type="NCBIfam" id="NF000996">
    <property type="entry name" value="PRK00105.1"/>
    <property type="match status" value="1"/>
</dbReference>
<comment type="function">
    <text evidence="10">Catalyzes the synthesis of alpha-ribazole-5'-phosphate from nicotinate mononucleotide (NAMN) and 5,6-dimethylbenzimidazole (DMB).</text>
</comment>
<evidence type="ECO:0000256" key="6">
    <source>
        <dbReference type="ARBA" id="ARBA00022676"/>
    </source>
</evidence>
<evidence type="ECO:0000256" key="1">
    <source>
        <dbReference type="ARBA" id="ARBA00005049"/>
    </source>
</evidence>
<dbReference type="InterPro" id="IPR017846">
    <property type="entry name" value="Nict_dMeBzImd_PRibTrfase_bact"/>
</dbReference>
<feature type="active site" description="Proton acceptor" evidence="10">
    <location>
        <position position="315"/>
    </location>
</feature>
<evidence type="ECO:0000256" key="9">
    <source>
        <dbReference type="ARBA" id="ARBA00047340"/>
    </source>
</evidence>
<gene>
    <name evidence="10" type="primary">cobT</name>
    <name evidence="11" type="ORF">GCM10007049_25290</name>
</gene>
<dbReference type="RefSeq" id="WP_018474734.1">
    <property type="nucleotide sequence ID" value="NZ_BMWX01000004.1"/>
</dbReference>
<keyword evidence="6 10" id="KW-0328">Glycosyltransferase</keyword>
<comment type="similarity">
    <text evidence="2 10">Belongs to the CobT family.</text>
</comment>
<dbReference type="HAMAP" id="MF_00230">
    <property type="entry name" value="CobT"/>
    <property type="match status" value="1"/>
</dbReference>
<keyword evidence="12" id="KW-1185">Reference proteome</keyword>